<dbReference type="NCBIfam" id="TIGR00765">
    <property type="entry name" value="yihY_not_rbn"/>
    <property type="match status" value="1"/>
</dbReference>
<accession>A0A0R1TV84</accession>
<feature type="transmembrane region" description="Helical" evidence="6">
    <location>
        <begin position="183"/>
        <end position="203"/>
    </location>
</feature>
<keyword evidence="2" id="KW-1003">Cell membrane</keyword>
<keyword evidence="3 6" id="KW-0812">Transmembrane</keyword>
<evidence type="ECO:0000256" key="1">
    <source>
        <dbReference type="ARBA" id="ARBA00004651"/>
    </source>
</evidence>
<name>A0A0R1TV84_9LACO</name>
<keyword evidence="5 6" id="KW-0472">Membrane</keyword>
<dbReference type="InterPro" id="IPR017039">
    <property type="entry name" value="Virul_fac_BrkB"/>
</dbReference>
<organism evidence="7 8">
    <name type="scientific">Ligilactobacillus apodemi DSM 16634 = JCM 16172</name>
    <dbReference type="NCBI Taxonomy" id="1423724"/>
    <lineage>
        <taxon>Bacteria</taxon>
        <taxon>Bacillati</taxon>
        <taxon>Bacillota</taxon>
        <taxon>Bacilli</taxon>
        <taxon>Lactobacillales</taxon>
        <taxon>Lactobacillaceae</taxon>
        <taxon>Ligilactobacillus</taxon>
    </lineage>
</organism>
<evidence type="ECO:0000256" key="6">
    <source>
        <dbReference type="SAM" id="Phobius"/>
    </source>
</evidence>
<dbReference type="Proteomes" id="UP000051324">
    <property type="component" value="Unassembled WGS sequence"/>
</dbReference>
<protein>
    <submittedName>
        <fullName evidence="7">Ribonuclease BN</fullName>
    </submittedName>
</protein>
<comment type="caution">
    <text evidence="7">The sequence shown here is derived from an EMBL/GenBank/DDBJ whole genome shotgun (WGS) entry which is preliminary data.</text>
</comment>
<feature type="transmembrane region" description="Helical" evidence="6">
    <location>
        <begin position="90"/>
        <end position="108"/>
    </location>
</feature>
<proteinExistence type="predicted"/>
<dbReference type="RefSeq" id="WP_035460025.1">
    <property type="nucleotide sequence ID" value="NZ_BAMM01000013.1"/>
</dbReference>
<dbReference type="AlphaFoldDB" id="A0A0R1TV84"/>
<gene>
    <name evidence="7" type="ORF">FC32_GL000144</name>
</gene>
<keyword evidence="4 6" id="KW-1133">Transmembrane helix</keyword>
<sequence>MNINIKEKIQALQTFYKIASKNFKRANVSGAAIVIAYYTLVAIFPMVIFIGNILPLFHLDSSAILPYLKIAVPVSVYGTLEPLLKNFLDAGSSSGAASISGLLTLWAASRGINALKKAFNETFGVGVDQGMFTQRILSFLITIFIGVLLVVFFFIYSFGQQILEYITPIFNLPLDWLTTFMQLKWPTTIIGIFSIMCVLYLLVPNAKIHFKFLWPGALFATFGWMILTQGFSYYVRYFAHSVMSYGALGTFIVLLFWMNYSSLVIMIGAVINASLEEQEFGKIRTKRSLDHFNDSSVKRIFKRKNK</sequence>
<feature type="transmembrane region" description="Helical" evidence="6">
    <location>
        <begin position="237"/>
        <end position="257"/>
    </location>
</feature>
<evidence type="ECO:0000256" key="4">
    <source>
        <dbReference type="ARBA" id="ARBA00022989"/>
    </source>
</evidence>
<dbReference type="PANTHER" id="PTHR30213:SF0">
    <property type="entry name" value="UPF0761 MEMBRANE PROTEIN YIHY"/>
    <property type="match status" value="1"/>
</dbReference>
<evidence type="ECO:0000256" key="2">
    <source>
        <dbReference type="ARBA" id="ARBA00022475"/>
    </source>
</evidence>
<dbReference type="GO" id="GO:0005886">
    <property type="term" value="C:plasma membrane"/>
    <property type="evidence" value="ECO:0007669"/>
    <property type="project" value="UniProtKB-SubCell"/>
</dbReference>
<dbReference type="PANTHER" id="PTHR30213">
    <property type="entry name" value="INNER MEMBRANE PROTEIN YHJD"/>
    <property type="match status" value="1"/>
</dbReference>
<comment type="subcellular location">
    <subcellularLocation>
        <location evidence="1">Cell membrane</location>
        <topology evidence="1">Multi-pass membrane protein</topology>
    </subcellularLocation>
</comment>
<feature type="transmembrane region" description="Helical" evidence="6">
    <location>
        <begin position="139"/>
        <end position="163"/>
    </location>
</feature>
<evidence type="ECO:0000256" key="5">
    <source>
        <dbReference type="ARBA" id="ARBA00023136"/>
    </source>
</evidence>
<evidence type="ECO:0000313" key="7">
    <source>
        <dbReference type="EMBL" id="KRL85101.1"/>
    </source>
</evidence>
<dbReference type="Pfam" id="PF03631">
    <property type="entry name" value="Virul_fac_BrkB"/>
    <property type="match status" value="1"/>
</dbReference>
<dbReference type="STRING" id="1423724.FC32_GL000144"/>
<evidence type="ECO:0000256" key="3">
    <source>
        <dbReference type="ARBA" id="ARBA00022692"/>
    </source>
</evidence>
<feature type="transmembrane region" description="Helical" evidence="6">
    <location>
        <begin position="212"/>
        <end position="231"/>
    </location>
</feature>
<keyword evidence="8" id="KW-1185">Reference proteome</keyword>
<evidence type="ECO:0000313" key="8">
    <source>
        <dbReference type="Proteomes" id="UP000051324"/>
    </source>
</evidence>
<dbReference type="EMBL" id="AZFT01000043">
    <property type="protein sequence ID" value="KRL85101.1"/>
    <property type="molecule type" value="Genomic_DNA"/>
</dbReference>
<dbReference type="PIRSF" id="PIRSF035875">
    <property type="entry name" value="RNase_BN"/>
    <property type="match status" value="1"/>
</dbReference>
<reference evidence="7 8" key="1">
    <citation type="journal article" date="2015" name="Genome Announc.">
        <title>Expanding the biotechnology potential of lactobacilli through comparative genomics of 213 strains and associated genera.</title>
        <authorList>
            <person name="Sun Z."/>
            <person name="Harris H.M."/>
            <person name="McCann A."/>
            <person name="Guo C."/>
            <person name="Argimon S."/>
            <person name="Zhang W."/>
            <person name="Yang X."/>
            <person name="Jeffery I.B."/>
            <person name="Cooney J.C."/>
            <person name="Kagawa T.F."/>
            <person name="Liu W."/>
            <person name="Song Y."/>
            <person name="Salvetti E."/>
            <person name="Wrobel A."/>
            <person name="Rasinkangas P."/>
            <person name="Parkhill J."/>
            <person name="Rea M.C."/>
            <person name="O'Sullivan O."/>
            <person name="Ritari J."/>
            <person name="Douillard F.P."/>
            <person name="Paul Ross R."/>
            <person name="Yang R."/>
            <person name="Briner A.E."/>
            <person name="Felis G.E."/>
            <person name="de Vos W.M."/>
            <person name="Barrangou R."/>
            <person name="Klaenhammer T.R."/>
            <person name="Caufield P.W."/>
            <person name="Cui Y."/>
            <person name="Zhang H."/>
            <person name="O'Toole P.W."/>
        </authorList>
    </citation>
    <scope>NUCLEOTIDE SEQUENCE [LARGE SCALE GENOMIC DNA]</scope>
    <source>
        <strain evidence="7 8">DSM 16634</strain>
    </source>
</reference>
<dbReference type="eggNOG" id="COG1295">
    <property type="taxonomic scope" value="Bacteria"/>
</dbReference>
<feature type="transmembrane region" description="Helical" evidence="6">
    <location>
        <begin position="31"/>
        <end position="57"/>
    </location>
</feature>
<dbReference type="PATRIC" id="fig|1423724.4.peg.152"/>